<accession>A0A5A7V193</accession>
<dbReference type="OrthoDB" id="10046650at2759"/>
<protein>
    <submittedName>
        <fullName evidence="1">Uncharacterized protein</fullName>
    </submittedName>
</protein>
<evidence type="ECO:0000313" key="2">
    <source>
        <dbReference type="Proteomes" id="UP000321393"/>
    </source>
</evidence>
<gene>
    <name evidence="1" type="ORF">E6C27_scaffold46441G00060</name>
</gene>
<comment type="caution">
    <text evidence="1">The sequence shown here is derived from an EMBL/GenBank/DDBJ whole genome shotgun (WGS) entry which is preliminary data.</text>
</comment>
<organism evidence="1 2">
    <name type="scientific">Cucumis melo var. makuwa</name>
    <name type="common">Oriental melon</name>
    <dbReference type="NCBI Taxonomy" id="1194695"/>
    <lineage>
        <taxon>Eukaryota</taxon>
        <taxon>Viridiplantae</taxon>
        <taxon>Streptophyta</taxon>
        <taxon>Embryophyta</taxon>
        <taxon>Tracheophyta</taxon>
        <taxon>Spermatophyta</taxon>
        <taxon>Magnoliopsida</taxon>
        <taxon>eudicotyledons</taxon>
        <taxon>Gunneridae</taxon>
        <taxon>Pentapetalae</taxon>
        <taxon>rosids</taxon>
        <taxon>fabids</taxon>
        <taxon>Cucurbitales</taxon>
        <taxon>Cucurbitaceae</taxon>
        <taxon>Benincaseae</taxon>
        <taxon>Cucumis</taxon>
    </lineage>
</organism>
<dbReference type="AlphaFoldDB" id="A0A5A7V193"/>
<proteinExistence type="predicted"/>
<name>A0A5A7V193_CUCMM</name>
<evidence type="ECO:0000313" key="1">
    <source>
        <dbReference type="EMBL" id="KAA0060246.1"/>
    </source>
</evidence>
<dbReference type="EMBL" id="SSTE01005671">
    <property type="protein sequence ID" value="KAA0060246.1"/>
    <property type="molecule type" value="Genomic_DNA"/>
</dbReference>
<sequence length="179" mass="20829">MHNEVFMFLEEGPFPVFQSANAVPDPLHGCSHKRWWEAGAPKRHPGDQSRTASKMKPWQGYAHATVVTLSVWLDLWMSFPSIESKGRGVPQQALVQEPKVLLSTFFAMIRMIFLIHAKERKRKLDQFHISLPYPFSYERREWNDPRISRTPGGIEGDGYRQEVAMALSYHHRTRLLKTR</sequence>
<dbReference type="Proteomes" id="UP000321393">
    <property type="component" value="Unassembled WGS sequence"/>
</dbReference>
<reference evidence="1 2" key="1">
    <citation type="submission" date="2019-08" db="EMBL/GenBank/DDBJ databases">
        <title>Draft genome sequences of two oriental melons (Cucumis melo L. var makuwa).</title>
        <authorList>
            <person name="Kwon S.-Y."/>
        </authorList>
    </citation>
    <scope>NUCLEOTIDE SEQUENCE [LARGE SCALE GENOMIC DNA]</scope>
    <source>
        <strain evidence="2">cv. SW 3</strain>
        <tissue evidence="1">Leaf</tissue>
    </source>
</reference>